<dbReference type="Gene3D" id="1.10.10.10">
    <property type="entry name" value="Winged helix-like DNA-binding domain superfamily/Winged helix DNA-binding domain"/>
    <property type="match status" value="1"/>
</dbReference>
<dbReference type="EMBL" id="JACSQS010000001">
    <property type="protein sequence ID" value="MBD7952687.1"/>
    <property type="molecule type" value="Genomic_DNA"/>
</dbReference>
<proteinExistence type="predicted"/>
<evidence type="ECO:0000313" key="3">
    <source>
        <dbReference type="Proteomes" id="UP000636938"/>
    </source>
</evidence>
<feature type="region of interest" description="Disordered" evidence="1">
    <location>
        <begin position="1"/>
        <end position="41"/>
    </location>
</feature>
<name>A0A8X8FLQ1_9GAMM</name>
<gene>
    <name evidence="2" type="ORF">H9654_00575</name>
</gene>
<sequence length="105" mass="11311">MSHLPARNTDPDTSHEAARDLVDSGTQAQQHAQVASALRQHPGLTSRELAFSAGLDRHMVARRLPELEAEGLAVHGAPRICSMSRKRCQTWLPVLAGEDGIPLAA</sequence>
<dbReference type="RefSeq" id="WP_191768176.1">
    <property type="nucleotide sequence ID" value="NZ_JACSQS010000001.1"/>
</dbReference>
<accession>A0A8X8FLQ1</accession>
<dbReference type="SUPFAM" id="SSF46785">
    <property type="entry name" value="Winged helix' DNA-binding domain"/>
    <property type="match status" value="1"/>
</dbReference>
<dbReference type="InterPro" id="IPR036390">
    <property type="entry name" value="WH_DNA-bd_sf"/>
</dbReference>
<comment type="caution">
    <text evidence="2">The sequence shown here is derived from an EMBL/GenBank/DDBJ whole genome shotgun (WGS) entry which is preliminary data.</text>
</comment>
<feature type="compositionally biased region" description="Polar residues" evidence="1">
    <location>
        <begin position="24"/>
        <end position="33"/>
    </location>
</feature>
<dbReference type="Proteomes" id="UP000636938">
    <property type="component" value="Unassembled WGS sequence"/>
</dbReference>
<evidence type="ECO:0000256" key="1">
    <source>
        <dbReference type="SAM" id="MobiDB-lite"/>
    </source>
</evidence>
<protein>
    <submittedName>
        <fullName evidence="2">Winged helix-turn-helix domain-containing protein</fullName>
    </submittedName>
</protein>
<dbReference type="InterPro" id="IPR036388">
    <property type="entry name" value="WH-like_DNA-bd_sf"/>
</dbReference>
<organism evidence="2 3">
    <name type="scientific">Stenotrophomonas lacuserhaii</name>
    <dbReference type="NCBI Taxonomy" id="2760084"/>
    <lineage>
        <taxon>Bacteria</taxon>
        <taxon>Pseudomonadati</taxon>
        <taxon>Pseudomonadota</taxon>
        <taxon>Gammaproteobacteria</taxon>
        <taxon>Lysobacterales</taxon>
        <taxon>Lysobacteraceae</taxon>
        <taxon>Stenotrophomonas</taxon>
    </lineage>
</organism>
<feature type="compositionally biased region" description="Basic and acidic residues" evidence="1">
    <location>
        <begin position="9"/>
        <end position="22"/>
    </location>
</feature>
<dbReference type="AlphaFoldDB" id="A0A8X8FLQ1"/>
<evidence type="ECO:0000313" key="2">
    <source>
        <dbReference type="EMBL" id="MBD7952687.1"/>
    </source>
</evidence>
<keyword evidence="3" id="KW-1185">Reference proteome</keyword>
<reference evidence="2 3" key="1">
    <citation type="submission" date="2020-08" db="EMBL/GenBank/DDBJ databases">
        <title>A Genomic Blueprint of the Chicken Gut Microbiome.</title>
        <authorList>
            <person name="Gilroy R."/>
            <person name="Ravi A."/>
            <person name="Getino M."/>
            <person name="Pursley I."/>
            <person name="Horton D.L."/>
            <person name="Alikhan N.-F."/>
            <person name="Baker D."/>
            <person name="Gharbi K."/>
            <person name="Hall N."/>
            <person name="Watson M."/>
            <person name="Adriaenssens E.M."/>
            <person name="Foster-Nyarko E."/>
            <person name="Jarju S."/>
            <person name="Secka A."/>
            <person name="Antonio M."/>
            <person name="Oren A."/>
            <person name="Chaudhuri R."/>
            <person name="La Ragione R.M."/>
            <person name="Hildebrand F."/>
            <person name="Pallen M.J."/>
        </authorList>
    </citation>
    <scope>NUCLEOTIDE SEQUENCE [LARGE SCALE GENOMIC DNA]</scope>
    <source>
        <strain evidence="2 3">Sa5BUN4</strain>
    </source>
</reference>